<organism evidence="2 3">
    <name type="scientific">Micromonospora krabiensis</name>
    <dbReference type="NCBI Taxonomy" id="307121"/>
    <lineage>
        <taxon>Bacteria</taxon>
        <taxon>Bacillati</taxon>
        <taxon>Actinomycetota</taxon>
        <taxon>Actinomycetes</taxon>
        <taxon>Micromonosporales</taxon>
        <taxon>Micromonosporaceae</taxon>
        <taxon>Micromonospora</taxon>
    </lineage>
</organism>
<dbReference type="AlphaFoldDB" id="A0A1C3N349"/>
<protein>
    <submittedName>
        <fullName evidence="2">Uncharacterized protein</fullName>
    </submittedName>
</protein>
<keyword evidence="3" id="KW-1185">Reference proteome</keyword>
<feature type="region of interest" description="Disordered" evidence="1">
    <location>
        <begin position="139"/>
        <end position="188"/>
    </location>
</feature>
<reference evidence="3" key="1">
    <citation type="submission" date="2016-06" db="EMBL/GenBank/DDBJ databases">
        <authorList>
            <person name="Varghese N."/>
        </authorList>
    </citation>
    <scope>NUCLEOTIDE SEQUENCE [LARGE SCALE GENOMIC DNA]</scope>
    <source>
        <strain evidence="3">DSM 45344</strain>
    </source>
</reference>
<dbReference type="SUPFAM" id="SSF159941">
    <property type="entry name" value="MM3350-like"/>
    <property type="match status" value="1"/>
</dbReference>
<dbReference type="EMBL" id="LT598496">
    <property type="protein sequence ID" value="SBV27013.1"/>
    <property type="molecule type" value="Genomic_DNA"/>
</dbReference>
<proteinExistence type="predicted"/>
<gene>
    <name evidence="2" type="ORF">GA0070620_2512</name>
</gene>
<evidence type="ECO:0000313" key="3">
    <source>
        <dbReference type="Proteomes" id="UP000199393"/>
    </source>
</evidence>
<dbReference type="Proteomes" id="UP000199393">
    <property type="component" value="Chromosome I"/>
</dbReference>
<dbReference type="STRING" id="307121.GA0070620_2512"/>
<evidence type="ECO:0000256" key="1">
    <source>
        <dbReference type="SAM" id="MobiDB-lite"/>
    </source>
</evidence>
<dbReference type="PATRIC" id="fig|307121.4.peg.2576"/>
<dbReference type="InterPro" id="IPR024047">
    <property type="entry name" value="MM3350-like_sf"/>
</dbReference>
<dbReference type="Gene3D" id="3.10.290.30">
    <property type="entry name" value="MM3350-like"/>
    <property type="match status" value="1"/>
</dbReference>
<sequence>MERDRPTSAPDTMGRAAPPRAADGFLSVCVELVTGRGRDWWPRPGRVFTAHRGHTFAELAEAIDVAFGRWDLAHLRMFVLPDGTDVSWSTWRDGPAFPGTRDGRRTRLDALSDDAVFAYVFDLGEDWTHLCSVRRPDPCAAAAQPSQPPRPYRGWGDLPDQYGRRQADDGISAAPSRGSSALLSDLPPILPSWGARDGRSCVVPSAPPVLPPRDVHDSPDRGAA</sequence>
<dbReference type="RefSeq" id="WP_197677585.1">
    <property type="nucleotide sequence ID" value="NZ_JBHRWG010000006.1"/>
</dbReference>
<evidence type="ECO:0000313" key="2">
    <source>
        <dbReference type="EMBL" id="SBV27013.1"/>
    </source>
</evidence>
<name>A0A1C3N349_9ACTN</name>
<feature type="compositionally biased region" description="Basic and acidic residues" evidence="1">
    <location>
        <begin position="213"/>
        <end position="224"/>
    </location>
</feature>
<feature type="region of interest" description="Disordered" evidence="1">
    <location>
        <begin position="201"/>
        <end position="224"/>
    </location>
</feature>
<accession>A0A1C3N349</accession>